<dbReference type="AlphaFoldDB" id="A0A1D7VSH7"/>
<organism evidence="1 2">
    <name type="scientific">Streptomyces lydicus</name>
    <dbReference type="NCBI Taxonomy" id="47763"/>
    <lineage>
        <taxon>Bacteria</taxon>
        <taxon>Bacillati</taxon>
        <taxon>Actinomycetota</taxon>
        <taxon>Actinomycetes</taxon>
        <taxon>Kitasatosporales</taxon>
        <taxon>Streptomycetaceae</taxon>
        <taxon>Streptomyces</taxon>
    </lineage>
</organism>
<evidence type="ECO:0000313" key="1">
    <source>
        <dbReference type="EMBL" id="AOP49654.1"/>
    </source>
</evidence>
<name>A0A1D7VSH7_9ACTN</name>
<evidence type="ECO:0000313" key="2">
    <source>
        <dbReference type="Proteomes" id="UP000094094"/>
    </source>
</evidence>
<accession>A0A1D7VSH7</accession>
<dbReference type="EMBL" id="CP017157">
    <property type="protein sequence ID" value="AOP49654.1"/>
    <property type="molecule type" value="Genomic_DNA"/>
</dbReference>
<gene>
    <name evidence="1" type="ORF">SL103_28465</name>
</gene>
<reference evidence="1 2" key="1">
    <citation type="submission" date="2016-09" db="EMBL/GenBank/DDBJ databases">
        <title>Complete genome sequencing of Streptomyces lydicus 103 and metabolic pathways analysis of antibiotic biosynthesis.</title>
        <authorList>
            <person name="Jia N."/>
            <person name="Ding M.-Z."/>
            <person name="Gao F."/>
            <person name="Yuan Y.-J."/>
        </authorList>
    </citation>
    <scope>NUCLEOTIDE SEQUENCE [LARGE SCALE GENOMIC DNA]</scope>
    <source>
        <strain evidence="1 2">103</strain>
    </source>
</reference>
<dbReference type="Proteomes" id="UP000094094">
    <property type="component" value="Chromosome"/>
</dbReference>
<proteinExistence type="predicted"/>
<protein>
    <submittedName>
        <fullName evidence="1">Uncharacterized protein</fullName>
    </submittedName>
</protein>
<keyword evidence="2" id="KW-1185">Reference proteome</keyword>
<sequence>MSSQPVHSDGPLMPMPDLTLPALRSAVAALSPGKLPELVEEMQQAFDRAGQDGSTAPIRMFYRRWAIFVAIERDPARAARFHAAEQVLESSEAGTERQAAVRLIGSIVRTAQCEVEALEAG</sequence>
<dbReference type="OrthoDB" id="3431428at2"/>
<dbReference type="RefSeq" id="WP_069571797.1">
    <property type="nucleotide sequence ID" value="NZ_CP017157.1"/>
</dbReference>
<dbReference type="KEGG" id="slc:SL103_28465"/>